<evidence type="ECO:0000313" key="2">
    <source>
        <dbReference type="Proteomes" id="UP001501095"/>
    </source>
</evidence>
<organism evidence="1 2">
    <name type="scientific">Streptomyces levis</name>
    <dbReference type="NCBI Taxonomy" id="285566"/>
    <lineage>
        <taxon>Bacteria</taxon>
        <taxon>Bacillati</taxon>
        <taxon>Actinomycetota</taxon>
        <taxon>Actinomycetes</taxon>
        <taxon>Kitasatosporales</taxon>
        <taxon>Streptomycetaceae</taxon>
        <taxon>Streptomyces</taxon>
    </lineage>
</organism>
<dbReference type="Pfam" id="PF08282">
    <property type="entry name" value="Hydrolase_3"/>
    <property type="match status" value="1"/>
</dbReference>
<reference evidence="1 2" key="1">
    <citation type="journal article" date="2019" name="Int. J. Syst. Evol. Microbiol.">
        <title>The Global Catalogue of Microorganisms (GCM) 10K type strain sequencing project: providing services to taxonomists for standard genome sequencing and annotation.</title>
        <authorList>
            <consortium name="The Broad Institute Genomics Platform"/>
            <consortium name="The Broad Institute Genome Sequencing Center for Infectious Disease"/>
            <person name="Wu L."/>
            <person name="Ma J."/>
        </authorList>
    </citation>
    <scope>NUCLEOTIDE SEQUENCE [LARGE SCALE GENOMIC DNA]</scope>
    <source>
        <strain evidence="1 2">JCM 6924</strain>
    </source>
</reference>
<dbReference type="CDD" id="cd06223">
    <property type="entry name" value="PRTases_typeI"/>
    <property type="match status" value="1"/>
</dbReference>
<sequence>MVPIPHGSPGPPGPRTAVPDLYADVTELHRGLLGAAERGNPLDAFLYAAGLVQVCEDHLAGTPWLLSRAAAQLDGTRAGGVLVRALNGAVTTAGLAPATRRLRDWLPVPRQLTDVLADAVTARPADADTDRSGIPEPGVALLERLGPRVPPPLTDLLRYSVLRPPSCFRSFDQHPRDIVELVRRFADTHPDRNRRLLVIGVRTSGSYMAPLAGAALRAQGYPNVTVRTTRPAGGVVRADAAALRRAGRDGTLALLIDDPPITGGSLVGVTRALLRAGFSADRVVVLVAAFADRPVPAFLPGQPHIVLPPRSWHIRDLLRAAHLRRTLAALLPDQDVLDVEADEPGLPSRWSRLQVPLTARVRSGAGDRDVHLVAQGAGTGYFGRHTLAVAEALDGLVPRVHGFHDGVLLRERRPGETGLLPELAATRQVPAGDVVRYVVQRRARVPLAADRSPLLRGCQPVWEIAARVFAGRCGRLGPPLRPLLVDPLLRDLLRTSSASLVDGQMTDGRWSPGPGGWTKADFNEGYFSHLDLAAYDAAYDLAGAAQARTDHEDGLLAAYEHLTGSRIPAARWCVYGAAHGWNTERLVHSGAFPGLEEADARRARARAVQEYLAGLYLGDIPAAATVPSDEAAAGGWCALDVDGVLEADLSGAPASSPAGMLALRGLRAHGYDVLAATGRPVPELLDRCRAYGLRGGVAEYGALAYDAGRDRCVPVVTSPDRTGLKRLLSELPSVSLDPQYQCCVRVSRGWGAGRRALDAETVRHVACRPEAAGFVVVQGETQTDFVPADADKATGLAVLLDMLGAPEGARPVLAVGDSATDIPLLRWARHGFAPGNAAPEVRAAGVTVLRRPYQAGLADAVARLLGHPPGRCPVCRAPRLSPADAALAALLAVPEAGRAGMPVRLARLLRARAAVAGTGSGG</sequence>
<dbReference type="InterPro" id="IPR029057">
    <property type="entry name" value="PRTase-like"/>
</dbReference>
<evidence type="ECO:0008006" key="3">
    <source>
        <dbReference type="Google" id="ProtNLM"/>
    </source>
</evidence>
<dbReference type="EMBL" id="BAAATM010000003">
    <property type="protein sequence ID" value="GAA2522975.1"/>
    <property type="molecule type" value="Genomic_DNA"/>
</dbReference>
<proteinExistence type="predicted"/>
<dbReference type="InterPro" id="IPR023214">
    <property type="entry name" value="HAD_sf"/>
</dbReference>
<dbReference type="PANTHER" id="PTHR10000:SF8">
    <property type="entry name" value="HAD SUPERFAMILY HYDROLASE-LIKE, TYPE 3"/>
    <property type="match status" value="1"/>
</dbReference>
<dbReference type="PANTHER" id="PTHR10000">
    <property type="entry name" value="PHOSPHOSERINE PHOSPHATASE"/>
    <property type="match status" value="1"/>
</dbReference>
<dbReference type="SUPFAM" id="SSF56784">
    <property type="entry name" value="HAD-like"/>
    <property type="match status" value="1"/>
</dbReference>
<comment type="caution">
    <text evidence="1">The sequence shown here is derived from an EMBL/GenBank/DDBJ whole genome shotgun (WGS) entry which is preliminary data.</text>
</comment>
<keyword evidence="2" id="KW-1185">Reference proteome</keyword>
<dbReference type="InterPro" id="IPR036412">
    <property type="entry name" value="HAD-like_sf"/>
</dbReference>
<dbReference type="Gene3D" id="3.40.50.1000">
    <property type="entry name" value="HAD superfamily/HAD-like"/>
    <property type="match status" value="1"/>
</dbReference>
<dbReference type="Gene3D" id="3.40.50.2020">
    <property type="match status" value="1"/>
</dbReference>
<gene>
    <name evidence="1" type="ORF">GCM10010423_15050</name>
</gene>
<dbReference type="SUPFAM" id="SSF53271">
    <property type="entry name" value="PRTase-like"/>
    <property type="match status" value="1"/>
</dbReference>
<name>A0ABN3NI19_9ACTN</name>
<dbReference type="Proteomes" id="UP001501095">
    <property type="component" value="Unassembled WGS sequence"/>
</dbReference>
<protein>
    <recommendedName>
        <fullName evidence="3">Hydroxymethylpyrimidine pyrophosphatase-like HAD family hydrolase</fullName>
    </recommendedName>
</protein>
<dbReference type="InterPro" id="IPR000836">
    <property type="entry name" value="PRTase_dom"/>
</dbReference>
<dbReference type="Gene3D" id="3.90.1070.10">
    <property type="match status" value="1"/>
</dbReference>
<accession>A0ABN3NI19</accession>
<evidence type="ECO:0000313" key="1">
    <source>
        <dbReference type="EMBL" id="GAA2522975.1"/>
    </source>
</evidence>